<name>A0A143HF61_9BACL</name>
<evidence type="ECO:0000313" key="1">
    <source>
        <dbReference type="EMBL" id="AMX00364.1"/>
    </source>
</evidence>
<reference evidence="2" key="2">
    <citation type="submission" date="2016-03" db="EMBL/GenBank/DDBJ databases">
        <authorList>
            <person name="Ploux O."/>
        </authorList>
    </citation>
    <scope>NUCLEOTIDE SEQUENCE [LARGE SCALE GENOMIC DNA]</scope>
    <source>
        <strain evidence="2">PP9</strain>
    </source>
</reference>
<proteinExistence type="predicted"/>
<organism evidence="1 2">
    <name type="scientific">Rummeliibacillus stabekisii</name>
    <dbReference type="NCBI Taxonomy" id="241244"/>
    <lineage>
        <taxon>Bacteria</taxon>
        <taxon>Bacillati</taxon>
        <taxon>Bacillota</taxon>
        <taxon>Bacilli</taxon>
        <taxon>Bacillales</taxon>
        <taxon>Caryophanaceae</taxon>
        <taxon>Rummeliibacillus</taxon>
    </lineage>
</organism>
<dbReference type="OrthoDB" id="2879615at2"/>
<sequence>MREEEFAKFLINDNQINSKDKAVRSRISKARLVEDRFNVNLDQIVKDDKKVYDLLNWIKEELKDSNGAIQNSVRKYYIFVNKIAFPTLSKYEKNNLISR</sequence>
<dbReference type="AlphaFoldDB" id="A0A143HF61"/>
<accession>A0A143HF61</accession>
<dbReference type="KEGG" id="rst:ATY39_13650"/>
<evidence type="ECO:0000313" key="2">
    <source>
        <dbReference type="Proteomes" id="UP000076021"/>
    </source>
</evidence>
<dbReference type="RefSeq" id="WP_066790662.1">
    <property type="nucleotide sequence ID" value="NZ_CP014806.1"/>
</dbReference>
<keyword evidence="2" id="KW-1185">Reference proteome</keyword>
<gene>
    <name evidence="1" type="ORF">ATY39_13650</name>
</gene>
<protein>
    <submittedName>
        <fullName evidence="1">Uncharacterized protein</fullName>
    </submittedName>
</protein>
<reference evidence="1 2" key="1">
    <citation type="journal article" date="2016" name="Genome Announc.">
        <title>Whole-Genome Sequence of Rummeliibacillus stabekisii Strain PP9 Isolated from Antarctic Soil.</title>
        <authorList>
            <person name="da Mota F.F."/>
            <person name="Vollu R.E."/>
            <person name="Jurelevicius D."/>
            <person name="Seldin L."/>
        </authorList>
    </citation>
    <scope>NUCLEOTIDE SEQUENCE [LARGE SCALE GENOMIC DNA]</scope>
    <source>
        <strain evidence="1 2">PP9</strain>
    </source>
</reference>
<dbReference type="Proteomes" id="UP000076021">
    <property type="component" value="Chromosome"/>
</dbReference>
<dbReference type="EMBL" id="CP014806">
    <property type="protein sequence ID" value="AMX00364.1"/>
    <property type="molecule type" value="Genomic_DNA"/>
</dbReference>
<dbReference type="STRING" id="241244.ATY39_13650"/>